<accession>A0A5D0G5L1</accession>
<name>A0A5D0G5L1_9FLAO</name>
<comment type="caution">
    <text evidence="1">The sequence shown here is derived from an EMBL/GenBank/DDBJ whole genome shotgun (WGS) entry which is preliminary data.</text>
</comment>
<sequence length="87" mass="10575">MKNKSFLFISCEEAKHICDKAQYNEASFWEKFKLNLRYIWCHITRTYVNRNKKLTKTVKSSKITCLKNSEKQQLKEVFQEELENQHQ</sequence>
<dbReference type="RefSeq" id="WP_148456521.1">
    <property type="nucleotide sequence ID" value="NZ_VSFC01000052.1"/>
</dbReference>
<dbReference type="OrthoDB" id="1262821at2"/>
<keyword evidence="2" id="KW-1185">Reference proteome</keyword>
<dbReference type="AlphaFoldDB" id="A0A5D0G5L1"/>
<organism evidence="1 2">
    <name type="scientific">Formosa maritima</name>
    <dbReference type="NCBI Taxonomy" id="2592046"/>
    <lineage>
        <taxon>Bacteria</taxon>
        <taxon>Pseudomonadati</taxon>
        <taxon>Bacteroidota</taxon>
        <taxon>Flavobacteriia</taxon>
        <taxon>Flavobacteriales</taxon>
        <taxon>Flavobacteriaceae</taxon>
        <taxon>Formosa</taxon>
    </lineage>
</organism>
<dbReference type="Proteomes" id="UP000324550">
    <property type="component" value="Unassembled WGS sequence"/>
</dbReference>
<gene>
    <name evidence="1" type="ORF">FVF61_11430</name>
</gene>
<evidence type="ECO:0008006" key="3">
    <source>
        <dbReference type="Google" id="ProtNLM"/>
    </source>
</evidence>
<dbReference type="EMBL" id="VSFC01000052">
    <property type="protein sequence ID" value="TYA53252.1"/>
    <property type="molecule type" value="Genomic_DNA"/>
</dbReference>
<evidence type="ECO:0000313" key="2">
    <source>
        <dbReference type="Proteomes" id="UP000324550"/>
    </source>
</evidence>
<protein>
    <recommendedName>
        <fullName evidence="3">Glycine dehydrogenase</fullName>
    </recommendedName>
</protein>
<proteinExistence type="predicted"/>
<evidence type="ECO:0000313" key="1">
    <source>
        <dbReference type="EMBL" id="TYA53252.1"/>
    </source>
</evidence>
<reference evidence="1 2" key="1">
    <citation type="submission" date="2019-08" db="EMBL/GenBank/DDBJ databases">
        <title>Formosa sediminis sp. nov., isolated from marine sediment.</title>
        <authorList>
            <person name="Cao W.R."/>
        </authorList>
    </citation>
    <scope>NUCLEOTIDE SEQUENCE [LARGE SCALE GENOMIC DNA]</scope>
    <source>
        <strain evidence="1 2">1494</strain>
    </source>
</reference>